<proteinExistence type="predicted"/>
<dbReference type="EMBL" id="JACBXX010000089">
    <property type="protein sequence ID" value="NYS96247.1"/>
    <property type="molecule type" value="Genomic_DNA"/>
</dbReference>
<protein>
    <submittedName>
        <fullName evidence="1">Uncharacterized protein</fullName>
    </submittedName>
</protein>
<dbReference type="RefSeq" id="WP_179925028.1">
    <property type="nucleotide sequence ID" value="NZ_CATKDJ010000051.1"/>
</dbReference>
<evidence type="ECO:0000313" key="2">
    <source>
        <dbReference type="Proteomes" id="UP000589521"/>
    </source>
</evidence>
<organism evidence="1 2">
    <name type="scientific">Streptococcus danieliae</name>
    <dbReference type="NCBI Taxonomy" id="747656"/>
    <lineage>
        <taxon>Bacteria</taxon>
        <taxon>Bacillati</taxon>
        <taxon>Bacillota</taxon>
        <taxon>Bacilli</taxon>
        <taxon>Lactobacillales</taxon>
        <taxon>Streptococcaceae</taxon>
        <taxon>Streptococcus</taxon>
    </lineage>
</organism>
<gene>
    <name evidence="1" type="ORF">HZY94_03465</name>
</gene>
<reference evidence="1 2" key="1">
    <citation type="submission" date="2020-07" db="EMBL/GenBank/DDBJ databases">
        <title>MOT database genomes.</title>
        <authorList>
            <person name="Joseph S."/>
            <person name="Aduse-Opoku J."/>
            <person name="Hashim A."/>
            <person name="Wade W."/>
            <person name="Curtis M."/>
        </authorList>
    </citation>
    <scope>NUCLEOTIDE SEQUENCE [LARGE SCALE GENOMIC DNA]</scope>
    <source>
        <strain evidence="1 2">STR</strain>
    </source>
</reference>
<comment type="caution">
    <text evidence="1">The sequence shown here is derived from an EMBL/GenBank/DDBJ whole genome shotgun (WGS) entry which is preliminary data.</text>
</comment>
<evidence type="ECO:0000313" key="1">
    <source>
        <dbReference type="EMBL" id="NYS96247.1"/>
    </source>
</evidence>
<sequence length="413" mass="47397">MAKKKKQKKLLKQMRRDYQLEQDVYRNGFEELNSLDLRESFPFPSVNPSFQELDEDLELENAARFLKELKKRSTNPELQASLGESLALVEALALPSGSEKIQTLEKLSQQYPENFEIQMAYIEATIDDFTYDRISLYKSFTDLILDRLDESPLPSWTNSNSEGYLHGLALLLETYFDFSLWTLAAEILSILDEFLLERDCPEHLPYLAAAVYCMIYQPEHVFDLYEEKLAAGIFDPGLNLYAVIVSLEEWDLETATTLFKELMERDSEFASPLASENWLQDTIEEAMTDFEAPFTFALFPLLRFLADKEIITKELTKMYRSFGGKQSFEPKSEDDLFQVLLNSDPGFARMAQMFRSPALEGLQLDRKGLLAAEGLLNFEDFTSWTEKQVLAIRGIGPATLQQLKDNGVVFKKG</sequence>
<dbReference type="Proteomes" id="UP000589521">
    <property type="component" value="Unassembled WGS sequence"/>
</dbReference>
<name>A0A7Z0M5I6_9STRE</name>
<accession>A0A7Z0M5I6</accession>
<dbReference type="AlphaFoldDB" id="A0A7Z0M5I6"/>